<sequence>MEPPLHLAGVLADACRTYTCQNWLFLIESSTGSVNGSKIIVNSSSKKWLCTEVAQRCSPNPGYCIHRVT</sequence>
<dbReference type="EMBL" id="JAKROA010000004">
    <property type="protein sequence ID" value="KAL5107649.1"/>
    <property type="molecule type" value="Genomic_DNA"/>
</dbReference>
<dbReference type="Proteomes" id="UP001651158">
    <property type="component" value="Unassembled WGS sequence"/>
</dbReference>
<evidence type="ECO:0000313" key="2">
    <source>
        <dbReference type="Proteomes" id="UP001651158"/>
    </source>
</evidence>
<accession>A0ABR4QDT7</accession>
<reference evidence="1 2" key="1">
    <citation type="journal article" date="2022" name="Front. Cell. Infect. Microbiol.">
        <title>The Genomes of Two Strains of Taenia crassiceps the Animal Model for the Study of Human Cysticercosis.</title>
        <authorList>
            <person name="Bobes R.J."/>
            <person name="Estrada K."/>
            <person name="Rios-Valencia D.G."/>
            <person name="Calderon-Gallegos A."/>
            <person name="de la Torre P."/>
            <person name="Carrero J.C."/>
            <person name="Sanchez-Flores A."/>
            <person name="Laclette J.P."/>
        </authorList>
    </citation>
    <scope>NUCLEOTIDE SEQUENCE [LARGE SCALE GENOMIC DNA]</scope>
    <source>
        <strain evidence="1">WFUcys</strain>
    </source>
</reference>
<gene>
    <name evidence="1" type="ORF">TcWFU_004450</name>
</gene>
<protein>
    <submittedName>
        <fullName evidence="1">Uncharacterized protein</fullName>
    </submittedName>
</protein>
<comment type="caution">
    <text evidence="1">The sequence shown here is derived from an EMBL/GenBank/DDBJ whole genome shotgun (WGS) entry which is preliminary data.</text>
</comment>
<name>A0ABR4QDT7_9CEST</name>
<evidence type="ECO:0000313" key="1">
    <source>
        <dbReference type="EMBL" id="KAL5107649.1"/>
    </source>
</evidence>
<keyword evidence="2" id="KW-1185">Reference proteome</keyword>
<proteinExistence type="predicted"/>
<organism evidence="1 2">
    <name type="scientific">Taenia crassiceps</name>
    <dbReference type="NCBI Taxonomy" id="6207"/>
    <lineage>
        <taxon>Eukaryota</taxon>
        <taxon>Metazoa</taxon>
        <taxon>Spiralia</taxon>
        <taxon>Lophotrochozoa</taxon>
        <taxon>Platyhelminthes</taxon>
        <taxon>Cestoda</taxon>
        <taxon>Eucestoda</taxon>
        <taxon>Cyclophyllidea</taxon>
        <taxon>Taeniidae</taxon>
        <taxon>Taenia</taxon>
    </lineage>
</organism>